<name>A0A069RGI6_PEPLI</name>
<evidence type="ECO:0000313" key="3">
    <source>
        <dbReference type="Proteomes" id="UP000027946"/>
    </source>
</evidence>
<evidence type="ECO:0000313" key="2">
    <source>
        <dbReference type="EMBL" id="KDR95923.1"/>
    </source>
</evidence>
<reference evidence="2 3" key="1">
    <citation type="submission" date="2014-03" db="EMBL/GenBank/DDBJ databases">
        <title>Genome sequence of Clostridium litorale W6, DSM 5388.</title>
        <authorList>
            <person name="Poehlein A."/>
            <person name="Jagirdar A."/>
            <person name="Khonsari B."/>
            <person name="Chibani C.M."/>
            <person name="Gutierrez Gutierrez D.A."/>
            <person name="Davydova E."/>
            <person name="Alghaithi H.S."/>
            <person name="Nair K.P."/>
            <person name="Dhamotharan K."/>
            <person name="Chandran L."/>
            <person name="G W."/>
            <person name="Daniel R."/>
        </authorList>
    </citation>
    <scope>NUCLEOTIDE SEQUENCE [LARGE SCALE GENOMIC DNA]</scope>
    <source>
        <strain evidence="2 3">W6</strain>
    </source>
</reference>
<evidence type="ECO:0000256" key="1">
    <source>
        <dbReference type="SAM" id="Phobius"/>
    </source>
</evidence>
<dbReference type="EMBL" id="JJMM01000008">
    <property type="protein sequence ID" value="KDR95923.1"/>
    <property type="molecule type" value="Genomic_DNA"/>
</dbReference>
<keyword evidence="1" id="KW-0472">Membrane</keyword>
<comment type="caution">
    <text evidence="2">The sequence shown here is derived from an EMBL/GenBank/DDBJ whole genome shotgun (WGS) entry which is preliminary data.</text>
</comment>
<dbReference type="Proteomes" id="UP000027946">
    <property type="component" value="Unassembled WGS sequence"/>
</dbReference>
<dbReference type="AlphaFoldDB" id="A0A069RGI6"/>
<dbReference type="RefSeq" id="WP_038263104.1">
    <property type="nucleotide sequence ID" value="NZ_FSRH01000008.1"/>
</dbReference>
<gene>
    <name evidence="2" type="ORF">CLIT_8c00920</name>
</gene>
<sequence length="122" mass="14153">MLYKDTLIPLDRNTRKVLKVLIEETPHDKRFHFFENAEQIQPKIKDLNLNEVEKYLGLLYRGELIHGTYVEVYKLTKFTLTLEGENYFKLERSLWFQNAIYSVATGVGIGVTVGFILSLLAA</sequence>
<feature type="transmembrane region" description="Helical" evidence="1">
    <location>
        <begin position="99"/>
        <end position="121"/>
    </location>
</feature>
<keyword evidence="1" id="KW-0812">Transmembrane</keyword>
<keyword evidence="1" id="KW-1133">Transmembrane helix</keyword>
<keyword evidence="3" id="KW-1185">Reference proteome</keyword>
<accession>A0A069RGI6</accession>
<proteinExistence type="predicted"/>
<protein>
    <submittedName>
        <fullName evidence="2">Uncharacterized protein</fullName>
    </submittedName>
</protein>
<organism evidence="2 3">
    <name type="scientific">Peptoclostridium litorale DSM 5388</name>
    <dbReference type="NCBI Taxonomy" id="1121324"/>
    <lineage>
        <taxon>Bacteria</taxon>
        <taxon>Bacillati</taxon>
        <taxon>Bacillota</taxon>
        <taxon>Clostridia</taxon>
        <taxon>Peptostreptococcales</taxon>
        <taxon>Peptoclostridiaceae</taxon>
        <taxon>Peptoclostridium</taxon>
    </lineage>
</organism>